<organism evidence="2">
    <name type="scientific">Rhizophora mucronata</name>
    <name type="common">Asiatic mangrove</name>
    <dbReference type="NCBI Taxonomy" id="61149"/>
    <lineage>
        <taxon>Eukaryota</taxon>
        <taxon>Viridiplantae</taxon>
        <taxon>Streptophyta</taxon>
        <taxon>Embryophyta</taxon>
        <taxon>Tracheophyta</taxon>
        <taxon>Spermatophyta</taxon>
        <taxon>Magnoliopsida</taxon>
        <taxon>eudicotyledons</taxon>
        <taxon>Gunneridae</taxon>
        <taxon>Pentapetalae</taxon>
        <taxon>rosids</taxon>
        <taxon>fabids</taxon>
        <taxon>Malpighiales</taxon>
        <taxon>Rhizophoraceae</taxon>
        <taxon>Rhizophora</taxon>
    </lineage>
</organism>
<accession>A0A2P2NSQ0</accession>
<evidence type="ECO:0000256" key="1">
    <source>
        <dbReference type="SAM" id="MobiDB-lite"/>
    </source>
</evidence>
<sequence length="26" mass="2817">MDKSPSPTSMVQSILNHTSRSSSPNK</sequence>
<name>A0A2P2NSQ0_RHIMU</name>
<proteinExistence type="predicted"/>
<reference evidence="2" key="1">
    <citation type="submission" date="2018-02" db="EMBL/GenBank/DDBJ databases">
        <title>Rhizophora mucronata_Transcriptome.</title>
        <authorList>
            <person name="Meera S.P."/>
            <person name="Sreeshan A."/>
            <person name="Augustine A."/>
        </authorList>
    </citation>
    <scope>NUCLEOTIDE SEQUENCE</scope>
    <source>
        <tissue evidence="2">Leaf</tissue>
    </source>
</reference>
<evidence type="ECO:0000313" key="2">
    <source>
        <dbReference type="EMBL" id="MBX45440.1"/>
    </source>
</evidence>
<dbReference type="AlphaFoldDB" id="A0A2P2NSQ0"/>
<protein>
    <submittedName>
        <fullName evidence="2">Uncharacterized protein</fullName>
    </submittedName>
</protein>
<feature type="region of interest" description="Disordered" evidence="1">
    <location>
        <begin position="1"/>
        <end position="26"/>
    </location>
</feature>
<dbReference type="EMBL" id="GGEC01064956">
    <property type="protein sequence ID" value="MBX45440.1"/>
    <property type="molecule type" value="Transcribed_RNA"/>
</dbReference>